<organism evidence="8 11">
    <name type="scientific">Minwuia thermotolerans</name>
    <dbReference type="NCBI Taxonomy" id="2056226"/>
    <lineage>
        <taxon>Bacteria</taxon>
        <taxon>Pseudomonadati</taxon>
        <taxon>Pseudomonadota</taxon>
        <taxon>Alphaproteobacteria</taxon>
        <taxon>Minwuiales</taxon>
        <taxon>Minwuiaceae</taxon>
        <taxon>Minwuia</taxon>
    </lineage>
</organism>
<gene>
    <name evidence="5 8" type="primary">tolB</name>
    <name evidence="10" type="ORF">CVT23_04755</name>
    <name evidence="9" type="ORF">CVT23_05805</name>
    <name evidence="8" type="ORF">CVT23_12190</name>
</gene>
<evidence type="ECO:0000313" key="8">
    <source>
        <dbReference type="EMBL" id="PJK29355.1"/>
    </source>
</evidence>
<evidence type="ECO:0000256" key="4">
    <source>
        <dbReference type="ARBA" id="ARBA00022764"/>
    </source>
</evidence>
<comment type="similarity">
    <text evidence="2 5">Belongs to the TolB family.</text>
</comment>
<dbReference type="Pfam" id="PF07676">
    <property type="entry name" value="PD40"/>
    <property type="match status" value="3"/>
</dbReference>
<feature type="region of interest" description="Disordered" evidence="6">
    <location>
        <begin position="431"/>
        <end position="451"/>
    </location>
</feature>
<feature type="chain" id="PRO_5015011453" description="Tol-Pal system protein TolB" evidence="5">
    <location>
        <begin position="31"/>
        <end position="451"/>
    </location>
</feature>
<keyword evidence="5" id="KW-0132">Cell division</keyword>
<dbReference type="Gene3D" id="2.120.10.30">
    <property type="entry name" value="TolB, C-terminal domain"/>
    <property type="match status" value="1"/>
</dbReference>
<dbReference type="Pfam" id="PF04052">
    <property type="entry name" value="TolB_N"/>
    <property type="match status" value="1"/>
</dbReference>
<dbReference type="NCBIfam" id="TIGR02800">
    <property type="entry name" value="propeller_TolB"/>
    <property type="match status" value="1"/>
</dbReference>
<sequence precursor="true">MIIAGIRRLPAFAALALVALALLAAAPARAQLQVDVTSANVDPLPIAVTDIHGETRTTRELGQEIASVIRGNLTRSGLFRVIDPRAYLEEPAAIQVRPNFGNWRTIQAQALVAGNVSIESDGRLRTEFRLWDVFAGAQLTGLVYFTSPENARRIGHIISDAIYKRLTGEEGYFDTRIVYVAESGPPDRRVKRLAIMDQDSANHRFLTDGSNLVLTPRFSPTQQVVTYMSYFQNQPRVYLFNIDTGQQEILGDFPGMTYAPRFSPDGERVLFSMAEGGNSDVFIMDLRTRVTRRLTRNLAIDTSPSMSPDGQQVTFNSDRSGGQQIYTMNADGSNVQRISFGDGRYATPVWSPRGDLIAFTKLKGGRFFIGVMRPDGTGERILTESFLDEGPTWSPNGRVLIFFRQVPGSNDGRGGSVKLWSVDLTGRNLREVPTPLDASDPAWSPLSALSP</sequence>
<evidence type="ECO:0000313" key="11">
    <source>
        <dbReference type="Proteomes" id="UP000229498"/>
    </source>
</evidence>
<dbReference type="InterPro" id="IPR011659">
    <property type="entry name" value="WD40"/>
</dbReference>
<reference evidence="8 11" key="1">
    <citation type="submission" date="2017-11" db="EMBL/GenBank/DDBJ databases">
        <title>Draft genome sequence of Rhizobiales bacterium SY3-13.</title>
        <authorList>
            <person name="Sun C."/>
        </authorList>
    </citation>
    <scope>NUCLEOTIDE SEQUENCE [LARGE SCALE GENOMIC DNA]</scope>
    <source>
        <strain evidence="8 11">SY3-13</strain>
    </source>
</reference>
<protein>
    <recommendedName>
        <fullName evidence="5">Tol-Pal system protein TolB</fullName>
    </recommendedName>
</protein>
<dbReference type="EMBL" id="PHIG01000025">
    <property type="protein sequence ID" value="PJK30460.1"/>
    <property type="molecule type" value="Genomic_DNA"/>
</dbReference>
<name>A0A2M9G0X4_9PROT</name>
<evidence type="ECO:0000256" key="1">
    <source>
        <dbReference type="ARBA" id="ARBA00004418"/>
    </source>
</evidence>
<evidence type="ECO:0000313" key="9">
    <source>
        <dbReference type="EMBL" id="PJK30460.1"/>
    </source>
</evidence>
<evidence type="ECO:0000256" key="2">
    <source>
        <dbReference type="ARBA" id="ARBA00009820"/>
    </source>
</evidence>
<dbReference type="InterPro" id="IPR014167">
    <property type="entry name" value="Tol-Pal_TolB"/>
</dbReference>
<comment type="subunit">
    <text evidence="5">The Tol-Pal system is composed of five core proteins: the inner membrane proteins TolA, TolQ and TolR, the periplasmic protein TolB and the outer membrane protein Pal. They form a network linking the inner and outer membranes and the peptidoglycan layer.</text>
</comment>
<dbReference type="InterPro" id="IPR007195">
    <property type="entry name" value="TolB_N"/>
</dbReference>
<dbReference type="GO" id="GO:0017038">
    <property type="term" value="P:protein import"/>
    <property type="evidence" value="ECO:0007669"/>
    <property type="project" value="InterPro"/>
</dbReference>
<evidence type="ECO:0000256" key="3">
    <source>
        <dbReference type="ARBA" id="ARBA00022729"/>
    </source>
</evidence>
<evidence type="ECO:0000313" key="10">
    <source>
        <dbReference type="EMBL" id="PJK30683.1"/>
    </source>
</evidence>
<dbReference type="EMBL" id="PHIG01000033">
    <property type="protein sequence ID" value="PJK29355.1"/>
    <property type="molecule type" value="Genomic_DNA"/>
</dbReference>
<dbReference type="AlphaFoldDB" id="A0A2M9G0X4"/>
<dbReference type="InterPro" id="IPR011042">
    <property type="entry name" value="6-blade_b-propeller_TolB-like"/>
</dbReference>
<feature type="signal peptide" evidence="5">
    <location>
        <begin position="1"/>
        <end position="30"/>
    </location>
</feature>
<dbReference type="RefSeq" id="WP_109792102.1">
    <property type="nucleotide sequence ID" value="NZ_PHIG01000018.1"/>
</dbReference>
<dbReference type="Gene3D" id="3.40.50.10070">
    <property type="entry name" value="TolB, N-terminal domain"/>
    <property type="match status" value="1"/>
</dbReference>
<comment type="caution">
    <text evidence="8">The sequence shown here is derived from an EMBL/GenBank/DDBJ whole genome shotgun (WGS) entry which is preliminary data.</text>
</comment>
<accession>A0A2M9G0X4</accession>
<evidence type="ECO:0000259" key="7">
    <source>
        <dbReference type="Pfam" id="PF04052"/>
    </source>
</evidence>
<dbReference type="SUPFAM" id="SSF52964">
    <property type="entry name" value="TolB, N-terminal domain"/>
    <property type="match status" value="1"/>
</dbReference>
<keyword evidence="11" id="KW-1185">Reference proteome</keyword>
<keyword evidence="5" id="KW-0131">Cell cycle</keyword>
<comment type="subcellular location">
    <subcellularLocation>
        <location evidence="1 5">Periplasm</location>
    </subcellularLocation>
</comment>
<dbReference type="GO" id="GO:0051301">
    <property type="term" value="P:cell division"/>
    <property type="evidence" value="ECO:0007669"/>
    <property type="project" value="UniProtKB-UniRule"/>
</dbReference>
<dbReference type="PANTHER" id="PTHR36842">
    <property type="entry name" value="PROTEIN TOLB HOMOLOG"/>
    <property type="match status" value="1"/>
</dbReference>
<proteinExistence type="inferred from homology"/>
<dbReference type="GO" id="GO:0042597">
    <property type="term" value="C:periplasmic space"/>
    <property type="evidence" value="ECO:0007669"/>
    <property type="project" value="UniProtKB-SubCell"/>
</dbReference>
<feature type="domain" description="TolB N-terminal" evidence="7">
    <location>
        <begin position="32"/>
        <end position="139"/>
    </location>
</feature>
<dbReference type="EMBL" id="PHIG01000018">
    <property type="protein sequence ID" value="PJK30683.1"/>
    <property type="molecule type" value="Genomic_DNA"/>
</dbReference>
<dbReference type="SUPFAM" id="SSF69304">
    <property type="entry name" value="Tricorn protease N-terminal domain"/>
    <property type="match status" value="1"/>
</dbReference>
<dbReference type="HAMAP" id="MF_00671">
    <property type="entry name" value="TolB"/>
    <property type="match status" value="1"/>
</dbReference>
<keyword evidence="3 5" id="KW-0732">Signal</keyword>
<keyword evidence="4 5" id="KW-0574">Periplasm</keyword>
<dbReference type="PANTHER" id="PTHR36842:SF1">
    <property type="entry name" value="PROTEIN TOLB"/>
    <property type="match status" value="1"/>
</dbReference>
<comment type="function">
    <text evidence="5">Part of the Tol-Pal system, which plays a role in outer membrane invagination during cell division and is important for maintaining outer membrane integrity.</text>
</comment>
<evidence type="ECO:0000256" key="5">
    <source>
        <dbReference type="HAMAP-Rule" id="MF_00671"/>
    </source>
</evidence>
<dbReference type="Proteomes" id="UP000229498">
    <property type="component" value="Unassembled WGS sequence"/>
</dbReference>
<dbReference type="OrthoDB" id="9802240at2"/>
<evidence type="ECO:0000256" key="6">
    <source>
        <dbReference type="SAM" id="MobiDB-lite"/>
    </source>
</evidence>